<dbReference type="AlphaFoldDB" id="A0AAV5JCY8"/>
<protein>
    <submittedName>
        <fullName evidence="2">Uncharacterized protein</fullName>
    </submittedName>
</protein>
<name>A0AAV5JCY8_9ROSI</name>
<dbReference type="Proteomes" id="UP001054252">
    <property type="component" value="Unassembled WGS sequence"/>
</dbReference>
<evidence type="ECO:0000256" key="1">
    <source>
        <dbReference type="SAM" id="MobiDB-lite"/>
    </source>
</evidence>
<organism evidence="2 3">
    <name type="scientific">Rubroshorea leprosula</name>
    <dbReference type="NCBI Taxonomy" id="152421"/>
    <lineage>
        <taxon>Eukaryota</taxon>
        <taxon>Viridiplantae</taxon>
        <taxon>Streptophyta</taxon>
        <taxon>Embryophyta</taxon>
        <taxon>Tracheophyta</taxon>
        <taxon>Spermatophyta</taxon>
        <taxon>Magnoliopsida</taxon>
        <taxon>eudicotyledons</taxon>
        <taxon>Gunneridae</taxon>
        <taxon>Pentapetalae</taxon>
        <taxon>rosids</taxon>
        <taxon>malvids</taxon>
        <taxon>Malvales</taxon>
        <taxon>Dipterocarpaceae</taxon>
        <taxon>Rubroshorea</taxon>
    </lineage>
</organism>
<comment type="caution">
    <text evidence="2">The sequence shown here is derived from an EMBL/GenBank/DDBJ whole genome shotgun (WGS) entry which is preliminary data.</text>
</comment>
<keyword evidence="3" id="KW-1185">Reference proteome</keyword>
<sequence>MLRVSSCGFPDYQPTIQRNPITAPQGVQPPLPDPSSLPRFPKEKFW</sequence>
<reference evidence="2 3" key="1">
    <citation type="journal article" date="2021" name="Commun. Biol.">
        <title>The genome of Shorea leprosula (Dipterocarpaceae) highlights the ecological relevance of drought in aseasonal tropical rainforests.</title>
        <authorList>
            <person name="Ng K.K.S."/>
            <person name="Kobayashi M.J."/>
            <person name="Fawcett J.A."/>
            <person name="Hatakeyama M."/>
            <person name="Paape T."/>
            <person name="Ng C.H."/>
            <person name="Ang C.C."/>
            <person name="Tnah L.H."/>
            <person name="Lee C.T."/>
            <person name="Nishiyama T."/>
            <person name="Sese J."/>
            <person name="O'Brien M.J."/>
            <person name="Copetti D."/>
            <person name="Mohd Noor M.I."/>
            <person name="Ong R.C."/>
            <person name="Putra M."/>
            <person name="Sireger I.Z."/>
            <person name="Indrioko S."/>
            <person name="Kosugi Y."/>
            <person name="Izuno A."/>
            <person name="Isagi Y."/>
            <person name="Lee S.L."/>
            <person name="Shimizu K.K."/>
        </authorList>
    </citation>
    <scope>NUCLEOTIDE SEQUENCE [LARGE SCALE GENOMIC DNA]</scope>
    <source>
        <strain evidence="2">214</strain>
    </source>
</reference>
<gene>
    <name evidence="2" type="ORF">SLEP1_g21717</name>
</gene>
<dbReference type="EMBL" id="BPVZ01000032">
    <property type="protein sequence ID" value="GKV10336.1"/>
    <property type="molecule type" value="Genomic_DNA"/>
</dbReference>
<feature type="region of interest" description="Disordered" evidence="1">
    <location>
        <begin position="1"/>
        <end position="46"/>
    </location>
</feature>
<proteinExistence type="predicted"/>
<evidence type="ECO:0000313" key="3">
    <source>
        <dbReference type="Proteomes" id="UP001054252"/>
    </source>
</evidence>
<accession>A0AAV5JCY8</accession>
<evidence type="ECO:0000313" key="2">
    <source>
        <dbReference type="EMBL" id="GKV10336.1"/>
    </source>
</evidence>